<gene>
    <name evidence="2" type="ORF">HGG69_00315</name>
</gene>
<dbReference type="InterPro" id="IPR003029">
    <property type="entry name" value="S1_domain"/>
</dbReference>
<protein>
    <recommendedName>
        <fullName evidence="1">S1 motif domain-containing protein</fullName>
    </recommendedName>
</protein>
<keyword evidence="3" id="KW-1185">Reference proteome</keyword>
<feature type="domain" description="S1 motif" evidence="1">
    <location>
        <begin position="6"/>
        <end position="75"/>
    </location>
</feature>
<dbReference type="GO" id="GO:0003676">
    <property type="term" value="F:nucleic acid binding"/>
    <property type="evidence" value="ECO:0007669"/>
    <property type="project" value="InterPro"/>
</dbReference>
<accession>A0A858U7M6</accession>
<dbReference type="Proteomes" id="UP000501060">
    <property type="component" value="Chromosome"/>
</dbReference>
<dbReference type="SUPFAM" id="SSF50249">
    <property type="entry name" value="Nucleic acid-binding proteins"/>
    <property type="match status" value="1"/>
</dbReference>
<evidence type="ECO:0000259" key="1">
    <source>
        <dbReference type="PROSITE" id="PS50126"/>
    </source>
</evidence>
<dbReference type="Gene3D" id="2.40.50.140">
    <property type="entry name" value="Nucleic acid-binding proteins"/>
    <property type="match status" value="1"/>
</dbReference>
<sequence length="114" mass="13638">MEEKIGQLINARVIKLYRTFVLFKAKDDTICRLNLKEVSDYFIGDLEDHFKIDDWMLLKIIDVDKSKKTYIVSFKITRPKFLRNPFNFKFEKNEPGFKKLLQFSKKGLKNGRKN</sequence>
<evidence type="ECO:0000313" key="2">
    <source>
        <dbReference type="EMBL" id="QJG66778.1"/>
    </source>
</evidence>
<name>A0A858U7M6_9MOLU</name>
<dbReference type="SMART" id="SM00316">
    <property type="entry name" value="S1"/>
    <property type="match status" value="1"/>
</dbReference>
<organism evidence="2 3">
    <name type="scientific">Mycoplasma phocoenae</name>
    <dbReference type="NCBI Taxonomy" id="754517"/>
    <lineage>
        <taxon>Bacteria</taxon>
        <taxon>Bacillati</taxon>
        <taxon>Mycoplasmatota</taxon>
        <taxon>Mollicutes</taxon>
        <taxon>Mycoplasmataceae</taxon>
        <taxon>Mycoplasma</taxon>
    </lineage>
</organism>
<dbReference type="RefSeq" id="WP_169604829.1">
    <property type="nucleotide sequence ID" value="NZ_CP051481.1"/>
</dbReference>
<dbReference type="PROSITE" id="PS50126">
    <property type="entry name" value="S1"/>
    <property type="match status" value="1"/>
</dbReference>
<proteinExistence type="predicted"/>
<dbReference type="AlphaFoldDB" id="A0A858U7M6"/>
<evidence type="ECO:0000313" key="3">
    <source>
        <dbReference type="Proteomes" id="UP000501060"/>
    </source>
</evidence>
<dbReference type="KEGG" id="mphe:HGG69_00315"/>
<dbReference type="EMBL" id="CP051481">
    <property type="protein sequence ID" value="QJG66778.1"/>
    <property type="molecule type" value="Genomic_DNA"/>
</dbReference>
<dbReference type="InterPro" id="IPR012340">
    <property type="entry name" value="NA-bd_OB-fold"/>
</dbReference>
<reference evidence="2 3" key="1">
    <citation type="submission" date="2020-04" db="EMBL/GenBank/DDBJ databases">
        <title>Novel Mycoplasma species detected in Phocoena phocoena (harbor porpoise) from the USA.</title>
        <authorList>
            <person name="Volokhov D.V."/>
        </authorList>
    </citation>
    <scope>NUCLEOTIDE SEQUENCE [LARGE SCALE GENOMIC DNA]</scope>
    <source>
        <strain evidence="2 3">Phocoena C-264-GEN</strain>
    </source>
</reference>